<dbReference type="RefSeq" id="WP_090554996.1">
    <property type="nucleotide sequence ID" value="NZ_FNFP01000014.1"/>
</dbReference>
<comment type="subunit">
    <text evidence="3">Homodimer.</text>
</comment>
<keyword evidence="5" id="KW-0808">Transferase</keyword>
<dbReference type="PANTHER" id="PTHR42790">
    <property type="entry name" value="AMINOTRANSFERASE"/>
    <property type="match status" value="1"/>
</dbReference>
<dbReference type="PANTHER" id="PTHR42790:SF19">
    <property type="entry name" value="KYNURENINE_ALPHA-AMINOADIPATE AMINOTRANSFERASE, MITOCHONDRIAL"/>
    <property type="match status" value="1"/>
</dbReference>
<dbReference type="STRING" id="393762.SAMN05660472_02973"/>
<dbReference type="InterPro" id="IPR050859">
    <property type="entry name" value="Class-I_PLP-dep_aminotransf"/>
</dbReference>
<comment type="similarity">
    <text evidence="2">Belongs to the class-I pyridoxal-phosphate-dependent aminotransferase family.</text>
</comment>
<evidence type="ECO:0000256" key="3">
    <source>
        <dbReference type="ARBA" id="ARBA00011738"/>
    </source>
</evidence>
<dbReference type="GO" id="GO:0008483">
    <property type="term" value="F:transaminase activity"/>
    <property type="evidence" value="ECO:0007669"/>
    <property type="project" value="UniProtKB-KW"/>
</dbReference>
<sequence length="398" mass="45346">MTMKFAERMESLKASEIRELLKLTERPEVISFAGGLPAPELFPVEEMKKITGLVLEESGMQVLQYSTTEGFAPLREKIAQRMEAVGVQATGEDILITSGSQQGLDFTGKIFLDKGDIVVCESPSYLGAINAFKAYLPEFVEVSTDDYGMDMEELEKVLSTRKNVKFIYVIPDFQNPTGKTWSIERRQKLIELANKYNIPVVEDNPYGELRFEGERPPAVKSFDTEGRVVFLGTFSKTFCPGLRIGWTLADKELLQKYIFVKQGSDLQTNTMAQREIDKFLELYDLDAHVEKIKAVYKRRRDIMLEGIKQYFPQGLKYTYPEGGLFTWVELPEYMDAREVLQKALELNVAFVPGGSFFPNGGKENTFRLNYSNMSEEKIQIGIERLGKVLREMLTEKTV</sequence>
<dbReference type="Proteomes" id="UP000198718">
    <property type="component" value="Unassembled WGS sequence"/>
</dbReference>
<proteinExistence type="inferred from homology"/>
<protein>
    <submittedName>
        <fullName evidence="8">2-aminoadipate transaminase</fullName>
    </submittedName>
</protein>
<dbReference type="InterPro" id="IPR004839">
    <property type="entry name" value="Aminotransferase_I/II_large"/>
</dbReference>
<evidence type="ECO:0000313" key="8">
    <source>
        <dbReference type="EMBL" id="SDL30132.1"/>
    </source>
</evidence>
<dbReference type="SUPFAM" id="SSF53383">
    <property type="entry name" value="PLP-dependent transferases"/>
    <property type="match status" value="1"/>
</dbReference>
<dbReference type="Gene3D" id="3.40.640.10">
    <property type="entry name" value="Type I PLP-dependent aspartate aminotransferase-like (Major domain)"/>
    <property type="match status" value="1"/>
</dbReference>
<dbReference type="EMBL" id="FNFP01000014">
    <property type="protein sequence ID" value="SDL30132.1"/>
    <property type="molecule type" value="Genomic_DNA"/>
</dbReference>
<evidence type="ECO:0000256" key="4">
    <source>
        <dbReference type="ARBA" id="ARBA00022576"/>
    </source>
</evidence>
<dbReference type="Gene3D" id="3.90.1150.10">
    <property type="entry name" value="Aspartate Aminotransferase, domain 1"/>
    <property type="match status" value="1"/>
</dbReference>
<reference evidence="8 9" key="1">
    <citation type="submission" date="2016-10" db="EMBL/GenBank/DDBJ databases">
        <authorList>
            <person name="de Groot N.N."/>
        </authorList>
    </citation>
    <scope>NUCLEOTIDE SEQUENCE [LARGE SCALE GENOMIC DNA]</scope>
    <source>
        <strain evidence="8 9">DSM 18346</strain>
    </source>
</reference>
<evidence type="ECO:0000256" key="2">
    <source>
        <dbReference type="ARBA" id="ARBA00007441"/>
    </source>
</evidence>
<feature type="domain" description="Aminotransferase class I/classII large" evidence="7">
    <location>
        <begin position="56"/>
        <end position="385"/>
    </location>
</feature>
<dbReference type="GO" id="GO:0030170">
    <property type="term" value="F:pyridoxal phosphate binding"/>
    <property type="evidence" value="ECO:0007669"/>
    <property type="project" value="InterPro"/>
</dbReference>
<organism evidence="8 9">
    <name type="scientific">Natronincola ferrireducens</name>
    <dbReference type="NCBI Taxonomy" id="393762"/>
    <lineage>
        <taxon>Bacteria</taxon>
        <taxon>Bacillati</taxon>
        <taxon>Bacillota</taxon>
        <taxon>Clostridia</taxon>
        <taxon>Peptostreptococcales</taxon>
        <taxon>Natronincolaceae</taxon>
        <taxon>Natronincola</taxon>
    </lineage>
</organism>
<accession>A0A1G9IYE9</accession>
<name>A0A1G9IYE9_9FIRM</name>
<dbReference type="InterPro" id="IPR015424">
    <property type="entry name" value="PyrdxlP-dep_Trfase"/>
</dbReference>
<dbReference type="Pfam" id="PF00155">
    <property type="entry name" value="Aminotran_1_2"/>
    <property type="match status" value="1"/>
</dbReference>
<evidence type="ECO:0000256" key="6">
    <source>
        <dbReference type="ARBA" id="ARBA00022898"/>
    </source>
</evidence>
<dbReference type="OrthoDB" id="9802328at2"/>
<evidence type="ECO:0000256" key="1">
    <source>
        <dbReference type="ARBA" id="ARBA00001933"/>
    </source>
</evidence>
<gene>
    <name evidence="8" type="ORF">SAMN05660472_02973</name>
</gene>
<dbReference type="GO" id="GO:1901605">
    <property type="term" value="P:alpha-amino acid metabolic process"/>
    <property type="evidence" value="ECO:0007669"/>
    <property type="project" value="TreeGrafter"/>
</dbReference>
<keyword evidence="9" id="KW-1185">Reference proteome</keyword>
<dbReference type="InterPro" id="IPR015422">
    <property type="entry name" value="PyrdxlP-dep_Trfase_small"/>
</dbReference>
<dbReference type="FunFam" id="3.40.640.10:FF:000053">
    <property type="entry name" value="Aminotransferase, class I"/>
    <property type="match status" value="1"/>
</dbReference>
<evidence type="ECO:0000259" key="7">
    <source>
        <dbReference type="Pfam" id="PF00155"/>
    </source>
</evidence>
<evidence type="ECO:0000256" key="5">
    <source>
        <dbReference type="ARBA" id="ARBA00022679"/>
    </source>
</evidence>
<keyword evidence="4" id="KW-0032">Aminotransferase</keyword>
<dbReference type="InterPro" id="IPR015421">
    <property type="entry name" value="PyrdxlP-dep_Trfase_major"/>
</dbReference>
<comment type="cofactor">
    <cofactor evidence="1">
        <name>pyridoxal 5'-phosphate</name>
        <dbReference type="ChEBI" id="CHEBI:597326"/>
    </cofactor>
</comment>
<keyword evidence="6" id="KW-0663">Pyridoxal phosphate</keyword>
<dbReference type="AlphaFoldDB" id="A0A1G9IYE9"/>
<dbReference type="CDD" id="cd00609">
    <property type="entry name" value="AAT_like"/>
    <property type="match status" value="1"/>
</dbReference>
<evidence type="ECO:0000313" key="9">
    <source>
        <dbReference type="Proteomes" id="UP000198718"/>
    </source>
</evidence>